<protein>
    <recommendedName>
        <fullName evidence="4">AB hydrolase-1 domain-containing protein</fullName>
    </recommendedName>
</protein>
<accession>A0AAD6IQV5</accession>
<feature type="compositionally biased region" description="Low complexity" evidence="1">
    <location>
        <begin position="32"/>
        <end position="57"/>
    </location>
</feature>
<evidence type="ECO:0000313" key="2">
    <source>
        <dbReference type="EMBL" id="KAJ6256829.1"/>
    </source>
</evidence>
<keyword evidence="3" id="KW-1185">Reference proteome</keyword>
<dbReference type="InterPro" id="IPR029058">
    <property type="entry name" value="AB_hydrolase_fold"/>
</dbReference>
<dbReference type="EMBL" id="JAQGDS010000012">
    <property type="protein sequence ID" value="KAJ6256829.1"/>
    <property type="molecule type" value="Genomic_DNA"/>
</dbReference>
<evidence type="ECO:0000256" key="1">
    <source>
        <dbReference type="SAM" id="MobiDB-lite"/>
    </source>
</evidence>
<organism evidence="2 3">
    <name type="scientific">Drechslerella dactyloides</name>
    <name type="common">Nematode-trapping fungus</name>
    <name type="synonym">Arthrobotrys dactyloides</name>
    <dbReference type="NCBI Taxonomy" id="74499"/>
    <lineage>
        <taxon>Eukaryota</taxon>
        <taxon>Fungi</taxon>
        <taxon>Dikarya</taxon>
        <taxon>Ascomycota</taxon>
        <taxon>Pezizomycotina</taxon>
        <taxon>Orbiliomycetes</taxon>
        <taxon>Orbiliales</taxon>
        <taxon>Orbiliaceae</taxon>
        <taxon>Drechslerella</taxon>
    </lineage>
</organism>
<sequence>MLKDEMTLRGKIAAFHARIHSHRHKSHHRDASSSNNTSTSTSTAPSAPSSSQSASPSRGGKRLSPVLTLMIPTGAGNVEARVYHPAEFPANYGRAQRKAAVVAHPYAGLGGNWDDPVVLAVVGVLLERGWVVATFNFGGAGNSKGKTSWTGAPEREEYATVAAFLIRYVECLDPNSTAYSPDGTAAAAPAGNNSNITPAERPPMKVLLAGYSYGSLIASRVPSADRVVRGCDSDVLAYATRTAYEWASTERRRSFAMHRGAGRTPWCQDTMEDECPDAEPPTPTDTATTTTADGEVDYSVQTRLQTSWLLVSPLLAPVSTLLNLPNPLSWFRRKEADEDGGIDNGDGKEVLAVFGTEDMFTGVGRYHSWASAHKKRSSSFMTIEAGGVGHFWAQEEKWMALLRQAVATWLDELQGLFG</sequence>
<proteinExistence type="predicted"/>
<dbReference type="SUPFAM" id="SSF53474">
    <property type="entry name" value="alpha/beta-Hydrolases"/>
    <property type="match status" value="1"/>
</dbReference>
<evidence type="ECO:0008006" key="4">
    <source>
        <dbReference type="Google" id="ProtNLM"/>
    </source>
</evidence>
<comment type="caution">
    <text evidence="2">The sequence shown here is derived from an EMBL/GenBank/DDBJ whole genome shotgun (WGS) entry which is preliminary data.</text>
</comment>
<reference evidence="2" key="1">
    <citation type="submission" date="2023-01" db="EMBL/GenBank/DDBJ databases">
        <title>The chitinases involved in constricting ring structure development in the nematode-trapping fungus Drechslerella dactyloides.</title>
        <authorList>
            <person name="Wang R."/>
            <person name="Zhang L."/>
            <person name="Tang P."/>
            <person name="Li S."/>
            <person name="Liang L."/>
        </authorList>
    </citation>
    <scope>NUCLEOTIDE SEQUENCE</scope>
    <source>
        <strain evidence="2">YMF1.00031</strain>
    </source>
</reference>
<dbReference type="Proteomes" id="UP001221413">
    <property type="component" value="Unassembled WGS sequence"/>
</dbReference>
<dbReference type="Gene3D" id="3.40.50.1820">
    <property type="entry name" value="alpha/beta hydrolase"/>
    <property type="match status" value="1"/>
</dbReference>
<gene>
    <name evidence="2" type="ORF">Dda_8697</name>
</gene>
<dbReference type="AlphaFoldDB" id="A0AAD6IQV5"/>
<name>A0AAD6IQV5_DREDA</name>
<dbReference type="PANTHER" id="PTHR42103">
    <property type="entry name" value="ALPHA/BETA-HYDROLASES SUPERFAMILY PROTEIN"/>
    <property type="match status" value="1"/>
</dbReference>
<feature type="compositionally biased region" description="Basic residues" evidence="1">
    <location>
        <begin position="19"/>
        <end position="28"/>
    </location>
</feature>
<feature type="region of interest" description="Disordered" evidence="1">
    <location>
        <begin position="19"/>
        <end position="63"/>
    </location>
</feature>
<dbReference type="PANTHER" id="PTHR42103:SF2">
    <property type="entry name" value="AB HYDROLASE-1 DOMAIN-CONTAINING PROTEIN"/>
    <property type="match status" value="1"/>
</dbReference>
<evidence type="ECO:0000313" key="3">
    <source>
        <dbReference type="Proteomes" id="UP001221413"/>
    </source>
</evidence>